<dbReference type="InterPro" id="IPR000847">
    <property type="entry name" value="LysR_HTH_N"/>
</dbReference>
<dbReference type="PROSITE" id="PS50931">
    <property type="entry name" value="HTH_LYSR"/>
    <property type="match status" value="1"/>
</dbReference>
<evidence type="ECO:0000256" key="1">
    <source>
        <dbReference type="ARBA" id="ARBA00009437"/>
    </source>
</evidence>
<dbReference type="Pfam" id="PF00126">
    <property type="entry name" value="HTH_1"/>
    <property type="match status" value="1"/>
</dbReference>
<dbReference type="PANTHER" id="PTHR30126">
    <property type="entry name" value="HTH-TYPE TRANSCRIPTIONAL REGULATOR"/>
    <property type="match status" value="1"/>
</dbReference>
<comment type="similarity">
    <text evidence="1">Belongs to the LysR transcriptional regulatory family.</text>
</comment>
<evidence type="ECO:0000256" key="2">
    <source>
        <dbReference type="ARBA" id="ARBA00023015"/>
    </source>
</evidence>
<evidence type="ECO:0000313" key="7">
    <source>
        <dbReference type="Proteomes" id="UP000652430"/>
    </source>
</evidence>
<dbReference type="Proteomes" id="UP000652430">
    <property type="component" value="Unassembled WGS sequence"/>
</dbReference>
<proteinExistence type="inferred from homology"/>
<keyword evidence="3" id="KW-0238">DNA-binding</keyword>
<evidence type="ECO:0000313" key="6">
    <source>
        <dbReference type="EMBL" id="GHH26888.1"/>
    </source>
</evidence>
<protein>
    <submittedName>
        <fullName evidence="6">LysR family transcriptional regulator</fullName>
    </submittedName>
</protein>
<accession>A0ABQ3LYK6</accession>
<name>A0ABQ3LYK6_9SPHN</name>
<evidence type="ECO:0000256" key="3">
    <source>
        <dbReference type="ARBA" id="ARBA00023125"/>
    </source>
</evidence>
<feature type="domain" description="HTH lysR-type" evidence="5">
    <location>
        <begin position="6"/>
        <end position="63"/>
    </location>
</feature>
<dbReference type="Pfam" id="PF03466">
    <property type="entry name" value="LysR_substrate"/>
    <property type="match status" value="1"/>
</dbReference>
<dbReference type="PANTHER" id="PTHR30126:SF91">
    <property type="entry name" value="LYSR FAMILY TRANSCRIPTIONAL REGULATOR"/>
    <property type="match status" value="1"/>
</dbReference>
<dbReference type="Gene3D" id="1.10.10.10">
    <property type="entry name" value="Winged helix-like DNA-binding domain superfamily/Winged helix DNA-binding domain"/>
    <property type="match status" value="1"/>
</dbReference>
<comment type="caution">
    <text evidence="6">The sequence shown here is derived from an EMBL/GenBank/DDBJ whole genome shotgun (WGS) entry which is preliminary data.</text>
</comment>
<dbReference type="Gene3D" id="3.40.190.290">
    <property type="match status" value="1"/>
</dbReference>
<sequence>MEMDALTLDQLLVFTATVDAGSFSGAARTLNRAQSAITYTTQRLEDQIGAPLFDRAAYRPTLTPTGGALLPRARRILAEVGQFRSQAHGLVRGLESEVRLGLSEMVAVASLAPALASFHEDFPTVSLRIVRGAFGLPDSLIRGEIDLAVLPDFGLSPGIERSHVAMMDLVAVAAPNHPLARRKGAITTAMLREELQIVLTDAAEMAPGRDHGVAALDSWRVTDLTTKHGLLLEGIGWGSMPGPLVAADVAAGRLVILPVDRWDGSDHLPRLAIVAAHPQDCAPGPAGTALLAAILRNRAVGSGAR</sequence>
<dbReference type="InterPro" id="IPR036390">
    <property type="entry name" value="WH_DNA-bd_sf"/>
</dbReference>
<evidence type="ECO:0000259" key="5">
    <source>
        <dbReference type="PROSITE" id="PS50931"/>
    </source>
</evidence>
<dbReference type="SUPFAM" id="SSF46785">
    <property type="entry name" value="Winged helix' DNA-binding domain"/>
    <property type="match status" value="1"/>
</dbReference>
<dbReference type="PRINTS" id="PR00039">
    <property type="entry name" value="HTHLYSR"/>
</dbReference>
<gene>
    <name evidence="6" type="ORF">GCM10008023_41990</name>
</gene>
<organism evidence="6 7">
    <name type="scientific">Sphingomonas glacialis</name>
    <dbReference type="NCBI Taxonomy" id="658225"/>
    <lineage>
        <taxon>Bacteria</taxon>
        <taxon>Pseudomonadati</taxon>
        <taxon>Pseudomonadota</taxon>
        <taxon>Alphaproteobacteria</taxon>
        <taxon>Sphingomonadales</taxon>
        <taxon>Sphingomonadaceae</taxon>
        <taxon>Sphingomonas</taxon>
    </lineage>
</organism>
<keyword evidence="4" id="KW-0804">Transcription</keyword>
<dbReference type="EMBL" id="BNAQ01000021">
    <property type="protein sequence ID" value="GHH26888.1"/>
    <property type="molecule type" value="Genomic_DNA"/>
</dbReference>
<keyword evidence="7" id="KW-1185">Reference proteome</keyword>
<dbReference type="CDD" id="cd05466">
    <property type="entry name" value="PBP2_LTTR_substrate"/>
    <property type="match status" value="1"/>
</dbReference>
<dbReference type="SUPFAM" id="SSF53850">
    <property type="entry name" value="Periplasmic binding protein-like II"/>
    <property type="match status" value="1"/>
</dbReference>
<evidence type="ECO:0000256" key="4">
    <source>
        <dbReference type="ARBA" id="ARBA00023163"/>
    </source>
</evidence>
<dbReference type="InterPro" id="IPR036388">
    <property type="entry name" value="WH-like_DNA-bd_sf"/>
</dbReference>
<dbReference type="InterPro" id="IPR005119">
    <property type="entry name" value="LysR_subst-bd"/>
</dbReference>
<reference evidence="7" key="1">
    <citation type="journal article" date="2019" name="Int. J. Syst. Evol. Microbiol.">
        <title>The Global Catalogue of Microorganisms (GCM) 10K type strain sequencing project: providing services to taxonomists for standard genome sequencing and annotation.</title>
        <authorList>
            <consortium name="The Broad Institute Genomics Platform"/>
            <consortium name="The Broad Institute Genome Sequencing Center for Infectious Disease"/>
            <person name="Wu L."/>
            <person name="Ma J."/>
        </authorList>
    </citation>
    <scope>NUCLEOTIDE SEQUENCE [LARGE SCALE GENOMIC DNA]</scope>
    <source>
        <strain evidence="7">CGMCC 1.8957</strain>
    </source>
</reference>
<keyword evidence="2" id="KW-0805">Transcription regulation</keyword>